<evidence type="ECO:0000313" key="2">
    <source>
        <dbReference type="Proteomes" id="UP000199648"/>
    </source>
</evidence>
<sequence>MKVLLIEDDEEKATKVSGFVSSEYKGAEIAVARSINSGLRALISGVGSLDVVLLDMTLPSFDVSPQEPSGGAPENFAGRELLAQMKLRGIEIPTIVVTQFDSFGEGDAKVSLNTLATELSSQYGAQFKGYVYYNSAQEGWRAALDKMIKENIGIGAS</sequence>
<dbReference type="AlphaFoldDB" id="A0A1G5QCZ1"/>
<name>A0A1G5QCZ1_9GAMM</name>
<dbReference type="Gene3D" id="3.40.50.2300">
    <property type="match status" value="1"/>
</dbReference>
<dbReference type="STRING" id="415747.SAMN03097708_01850"/>
<proteinExistence type="predicted"/>
<dbReference type="InterPro" id="IPR011006">
    <property type="entry name" value="CheY-like_superfamily"/>
</dbReference>
<keyword evidence="2" id="KW-1185">Reference proteome</keyword>
<dbReference type="SUPFAM" id="SSF52172">
    <property type="entry name" value="CheY-like"/>
    <property type="match status" value="1"/>
</dbReference>
<dbReference type="Proteomes" id="UP000199648">
    <property type="component" value="Unassembled WGS sequence"/>
</dbReference>
<accession>A0A1G5QCZ1</accession>
<evidence type="ECO:0008006" key="3">
    <source>
        <dbReference type="Google" id="ProtNLM"/>
    </source>
</evidence>
<evidence type="ECO:0000313" key="1">
    <source>
        <dbReference type="EMBL" id="SCZ59370.1"/>
    </source>
</evidence>
<reference evidence="1 2" key="1">
    <citation type="submission" date="2016-10" db="EMBL/GenBank/DDBJ databases">
        <authorList>
            <person name="de Groot N.N."/>
        </authorList>
    </citation>
    <scope>NUCLEOTIDE SEQUENCE [LARGE SCALE GENOMIC DNA]</scope>
    <source>
        <strain evidence="1 2">HLD2</strain>
    </source>
</reference>
<protein>
    <recommendedName>
        <fullName evidence="3">Response regulator receiver domain-containing protein</fullName>
    </recommendedName>
</protein>
<organism evidence="1 2">
    <name type="scientific">Thiohalomonas denitrificans</name>
    <dbReference type="NCBI Taxonomy" id="415747"/>
    <lineage>
        <taxon>Bacteria</taxon>
        <taxon>Pseudomonadati</taxon>
        <taxon>Pseudomonadota</taxon>
        <taxon>Gammaproteobacteria</taxon>
        <taxon>Thiohalomonadales</taxon>
        <taxon>Thiohalomonadaceae</taxon>
        <taxon>Thiohalomonas</taxon>
    </lineage>
</organism>
<dbReference type="EMBL" id="FMWD01000005">
    <property type="protein sequence ID" value="SCZ59370.1"/>
    <property type="molecule type" value="Genomic_DNA"/>
</dbReference>
<dbReference type="OrthoDB" id="5520457at2"/>
<dbReference type="RefSeq" id="WP_092995787.1">
    <property type="nucleotide sequence ID" value="NZ_FMWD01000005.1"/>
</dbReference>
<gene>
    <name evidence="1" type="ORF">SAMN03097708_01850</name>
</gene>